<dbReference type="KEGG" id="tet:TTHERM_00450830"/>
<dbReference type="SUPFAM" id="SSF54001">
    <property type="entry name" value="Cysteine proteinases"/>
    <property type="match status" value="1"/>
</dbReference>
<feature type="compositionally biased region" description="Polar residues" evidence="1">
    <location>
        <begin position="45"/>
        <end position="58"/>
    </location>
</feature>
<dbReference type="AlphaFoldDB" id="Q238T6"/>
<dbReference type="InterPro" id="IPR038765">
    <property type="entry name" value="Papain-like_cys_pep_sf"/>
</dbReference>
<evidence type="ECO:0000313" key="3">
    <source>
        <dbReference type="EMBL" id="EAR93134.2"/>
    </source>
</evidence>
<keyword evidence="4" id="KW-1185">Reference proteome</keyword>
<dbReference type="PROSITE" id="PS00972">
    <property type="entry name" value="USP_1"/>
    <property type="match status" value="1"/>
</dbReference>
<dbReference type="Gene3D" id="3.90.70.10">
    <property type="entry name" value="Cysteine proteinases"/>
    <property type="match status" value="1"/>
</dbReference>
<organism evidence="3 4">
    <name type="scientific">Tetrahymena thermophila (strain SB210)</name>
    <dbReference type="NCBI Taxonomy" id="312017"/>
    <lineage>
        <taxon>Eukaryota</taxon>
        <taxon>Sar</taxon>
        <taxon>Alveolata</taxon>
        <taxon>Ciliophora</taxon>
        <taxon>Intramacronucleata</taxon>
        <taxon>Oligohymenophorea</taxon>
        <taxon>Hymenostomatida</taxon>
        <taxon>Tetrahymenina</taxon>
        <taxon>Tetrahymenidae</taxon>
        <taxon>Tetrahymena</taxon>
    </lineage>
</organism>
<feature type="region of interest" description="Disordered" evidence="1">
    <location>
        <begin position="20"/>
        <end position="58"/>
    </location>
</feature>
<evidence type="ECO:0000259" key="2">
    <source>
        <dbReference type="PROSITE" id="PS50235"/>
    </source>
</evidence>
<dbReference type="InterPro" id="IPR028889">
    <property type="entry name" value="USP"/>
</dbReference>
<evidence type="ECO:0000313" key="4">
    <source>
        <dbReference type="Proteomes" id="UP000009168"/>
    </source>
</evidence>
<dbReference type="InterPro" id="IPR001394">
    <property type="entry name" value="Peptidase_C19_UCH"/>
</dbReference>
<dbReference type="RefSeq" id="XP_001013379.2">
    <property type="nucleotide sequence ID" value="XM_001013379.2"/>
</dbReference>
<dbReference type="Proteomes" id="UP000009168">
    <property type="component" value="Unassembled WGS sequence"/>
</dbReference>
<reference evidence="4" key="1">
    <citation type="journal article" date="2006" name="PLoS Biol.">
        <title>Macronuclear genome sequence of the ciliate Tetrahymena thermophila, a model eukaryote.</title>
        <authorList>
            <person name="Eisen J.A."/>
            <person name="Coyne R.S."/>
            <person name="Wu M."/>
            <person name="Wu D."/>
            <person name="Thiagarajan M."/>
            <person name="Wortman J.R."/>
            <person name="Badger J.H."/>
            <person name="Ren Q."/>
            <person name="Amedeo P."/>
            <person name="Jones K.M."/>
            <person name="Tallon L.J."/>
            <person name="Delcher A.L."/>
            <person name="Salzberg S.L."/>
            <person name="Silva J.C."/>
            <person name="Haas B.J."/>
            <person name="Majoros W.H."/>
            <person name="Farzad M."/>
            <person name="Carlton J.M."/>
            <person name="Smith R.K. Jr."/>
            <person name="Garg J."/>
            <person name="Pearlman R.E."/>
            <person name="Karrer K.M."/>
            <person name="Sun L."/>
            <person name="Manning G."/>
            <person name="Elde N.C."/>
            <person name="Turkewitz A.P."/>
            <person name="Asai D.J."/>
            <person name="Wilkes D.E."/>
            <person name="Wang Y."/>
            <person name="Cai H."/>
            <person name="Collins K."/>
            <person name="Stewart B.A."/>
            <person name="Lee S.R."/>
            <person name="Wilamowska K."/>
            <person name="Weinberg Z."/>
            <person name="Ruzzo W.L."/>
            <person name="Wloga D."/>
            <person name="Gaertig J."/>
            <person name="Frankel J."/>
            <person name="Tsao C.-C."/>
            <person name="Gorovsky M.A."/>
            <person name="Keeling P.J."/>
            <person name="Waller R.F."/>
            <person name="Patron N.J."/>
            <person name="Cherry J.M."/>
            <person name="Stover N.A."/>
            <person name="Krieger C.J."/>
            <person name="del Toro C."/>
            <person name="Ryder H.F."/>
            <person name="Williamson S.C."/>
            <person name="Barbeau R.A."/>
            <person name="Hamilton E.P."/>
            <person name="Orias E."/>
        </authorList>
    </citation>
    <scope>NUCLEOTIDE SEQUENCE [LARGE SCALE GENOMIC DNA]</scope>
    <source>
        <strain evidence="4">SB210</strain>
    </source>
</reference>
<feature type="domain" description="USP" evidence="2">
    <location>
        <begin position="212"/>
        <end position="477"/>
    </location>
</feature>
<feature type="compositionally biased region" description="Low complexity" evidence="1">
    <location>
        <begin position="22"/>
        <end position="32"/>
    </location>
</feature>
<dbReference type="PROSITE" id="PS50235">
    <property type="entry name" value="USP_3"/>
    <property type="match status" value="1"/>
</dbReference>
<feature type="compositionally biased region" description="Basic and acidic residues" evidence="1">
    <location>
        <begin position="96"/>
        <end position="120"/>
    </location>
</feature>
<dbReference type="GO" id="GO:0016579">
    <property type="term" value="P:protein deubiquitination"/>
    <property type="evidence" value="ECO:0007669"/>
    <property type="project" value="InterPro"/>
</dbReference>
<dbReference type="GeneID" id="7823982"/>
<feature type="region of interest" description="Disordered" evidence="1">
    <location>
        <begin position="90"/>
        <end position="136"/>
    </location>
</feature>
<dbReference type="GO" id="GO:0004843">
    <property type="term" value="F:cysteine-type deubiquitinase activity"/>
    <property type="evidence" value="ECO:0007669"/>
    <property type="project" value="InterPro"/>
</dbReference>
<keyword evidence="3" id="KW-0378">Hydrolase</keyword>
<dbReference type="OrthoDB" id="289038at2759"/>
<evidence type="ECO:0000256" key="1">
    <source>
        <dbReference type="SAM" id="MobiDB-lite"/>
    </source>
</evidence>
<dbReference type="InterPro" id="IPR018200">
    <property type="entry name" value="USP_CS"/>
</dbReference>
<gene>
    <name evidence="3" type="ORF">TTHERM_00450830</name>
</gene>
<dbReference type="HOGENOM" id="CLU_753345_0_0_1"/>
<sequence length="477" mass="57614">MQQLLACCCPWFYKTKNEEQNLDQNNNQNNEFNDQRNIKTKKENNQAIQDNSDLKRSQYNQKNNIYPQMSNNNQQFNNRIVYKQELKNTNYNNNNKDLKDLDNKPNGMEDKQKSFNKKENNSQNSKNQKNQKFVKENDKQIQERYNYSNQDKNNNQNENRIQQINSYSQKKQINKKLQISDQDRFNIQEQDLNRNKQDQKFQDKNREIQTYYGIQNLGNTCYINSALQMLRQIYEENEQFLEQRSYFAQNLKEFFQGLSKGYVNRQLLNDFISISNQKQTHEQKGGDSYLTAFNYLSKIINETNEYKQNNINEYKLTQFQQIFTIIFQDGLYCKKCKKYLMDSTDIPYMNEPDSSLDLQNFPKYRIESVYKRIYTQQSYCNQCNQKSKLKTLRSIAFFPQFLIVKLPKSSFKLGKKQQRIKFDKISYQLIGYCNYDGVHYTYTAKQNNIWITYNDSITYQVYKLNLRYSIYQLYKKM</sequence>
<feature type="compositionally biased region" description="Low complexity" evidence="1">
    <location>
        <begin position="121"/>
        <end position="131"/>
    </location>
</feature>
<accession>Q238T6</accession>
<proteinExistence type="predicted"/>
<protein>
    <submittedName>
        <fullName evidence="3">Ubiquitin carboxy-terminal hydrolase</fullName>
    </submittedName>
</protein>
<dbReference type="EMBL" id="GG662738">
    <property type="protein sequence ID" value="EAR93134.2"/>
    <property type="molecule type" value="Genomic_DNA"/>
</dbReference>
<feature type="compositionally biased region" description="Basic and acidic residues" evidence="1">
    <location>
        <begin position="33"/>
        <end position="44"/>
    </location>
</feature>
<dbReference type="Pfam" id="PF00443">
    <property type="entry name" value="UCH"/>
    <property type="match status" value="1"/>
</dbReference>
<name>Q238T6_TETTS</name>
<dbReference type="InParanoid" id="Q238T6"/>